<feature type="domain" description="Sugar fermentation stimulation protein C-terminal" evidence="2">
    <location>
        <begin position="88"/>
        <end position="219"/>
    </location>
</feature>
<dbReference type="EMBL" id="NMUF01000016">
    <property type="protein sequence ID" value="RFA98462.1"/>
    <property type="molecule type" value="Genomic_DNA"/>
</dbReference>
<dbReference type="Pfam" id="PF17746">
    <property type="entry name" value="SfsA_N"/>
    <property type="match status" value="1"/>
</dbReference>
<dbReference type="InterPro" id="IPR040452">
    <property type="entry name" value="SfsA_C"/>
</dbReference>
<feature type="domain" description="SfsA N-terminal OB" evidence="3">
    <location>
        <begin position="21"/>
        <end position="84"/>
    </location>
</feature>
<dbReference type="FunFam" id="2.40.50.580:FF:000002">
    <property type="entry name" value="Sugar fermentation stimulation protein homolog"/>
    <property type="match status" value="1"/>
</dbReference>
<comment type="caution">
    <text evidence="5">The sequence shown here is derived from an EMBL/GenBank/DDBJ whole genome shotgun (WGS) entry which is preliminary data.</text>
</comment>
<evidence type="ECO:0000259" key="3">
    <source>
        <dbReference type="Pfam" id="PF17746"/>
    </source>
</evidence>
<dbReference type="Gene3D" id="3.40.1350.60">
    <property type="match status" value="1"/>
</dbReference>
<sequence>MGIPGGEILQLPTPDVEGVFLKRLNRFAGVALIGGRESYVHIHDPGRLRELLFPGAKIWARRTVRGRTEYYLTAVELDDELVLVDSSLHNKIAVWLIENGYLLRGYSLEKREPAFGRGRFDLLLKSPEGRRALVEIKGVTLEVGGRALFPDAPTSRGARHMEELARAVAEGYEAHVIFLVLRKRAESMSPHWEMDRKFAESLLRAHKAGVKIHAVKLEMFKWGLRFSGKLPVDLSPRDF</sequence>
<evidence type="ECO:0000313" key="6">
    <source>
        <dbReference type="Proteomes" id="UP000256877"/>
    </source>
</evidence>
<evidence type="ECO:0000313" key="4">
    <source>
        <dbReference type="EMBL" id="RFA96032.1"/>
    </source>
</evidence>
<dbReference type="Proteomes" id="UP000256877">
    <property type="component" value="Unassembled WGS sequence"/>
</dbReference>
<evidence type="ECO:0000259" key="2">
    <source>
        <dbReference type="Pfam" id="PF03749"/>
    </source>
</evidence>
<proteinExistence type="inferred from homology"/>
<dbReference type="AlphaFoldDB" id="A0A371R3U5"/>
<dbReference type="Pfam" id="PF03749">
    <property type="entry name" value="SfsA"/>
    <property type="match status" value="1"/>
</dbReference>
<dbReference type="HAMAP" id="MF_00095">
    <property type="entry name" value="SfsA"/>
    <property type="match status" value="1"/>
</dbReference>
<reference evidence="6 7" key="1">
    <citation type="submission" date="2017-07" db="EMBL/GenBank/DDBJ databases">
        <title>Draft genome sequence of aerobic hyperthermophilic archaea, Pyrobaculum aerophilum YKB31 and YKB32.</title>
        <authorList>
            <person name="Mochizuki T."/>
            <person name="Berliner A.J."/>
            <person name="Yoshida-Takashima Y."/>
            <person name="Takaki Y."/>
            <person name="Nunoura T."/>
            <person name="Takai K."/>
        </authorList>
    </citation>
    <scope>NUCLEOTIDE SEQUENCE [LARGE SCALE GENOMIC DNA]</scope>
    <source>
        <strain evidence="4 7">YKB31</strain>
        <strain evidence="5 6">YKB32</strain>
    </source>
</reference>
<dbReference type="RefSeq" id="WP_116421115.1">
    <property type="nucleotide sequence ID" value="NZ_NMUE01000016.1"/>
</dbReference>
<dbReference type="Proteomes" id="UP000257123">
    <property type="component" value="Unassembled WGS sequence"/>
</dbReference>
<organism evidence="5 6">
    <name type="scientific">Pyrobaculum aerophilum</name>
    <dbReference type="NCBI Taxonomy" id="13773"/>
    <lineage>
        <taxon>Archaea</taxon>
        <taxon>Thermoproteota</taxon>
        <taxon>Thermoprotei</taxon>
        <taxon>Thermoproteales</taxon>
        <taxon>Thermoproteaceae</taxon>
        <taxon>Pyrobaculum</taxon>
    </lineage>
</organism>
<dbReference type="PANTHER" id="PTHR30545">
    <property type="entry name" value="SUGAR FERMENTATION STIMULATION PROTEIN A"/>
    <property type="match status" value="1"/>
</dbReference>
<evidence type="ECO:0000313" key="5">
    <source>
        <dbReference type="EMBL" id="RFA98462.1"/>
    </source>
</evidence>
<gene>
    <name evidence="1 5" type="primary">sfsA</name>
    <name evidence="4" type="ORF">CGL51_06380</name>
    <name evidence="5" type="ORF">CGL52_07060</name>
</gene>
<dbReference type="PANTHER" id="PTHR30545:SF2">
    <property type="entry name" value="SUGAR FERMENTATION STIMULATION PROTEIN A"/>
    <property type="match status" value="1"/>
</dbReference>
<dbReference type="GO" id="GO:0003677">
    <property type="term" value="F:DNA binding"/>
    <property type="evidence" value="ECO:0007669"/>
    <property type="project" value="InterPro"/>
</dbReference>
<dbReference type="Gene3D" id="2.40.50.580">
    <property type="match status" value="1"/>
</dbReference>
<dbReference type="NCBIfam" id="TIGR00230">
    <property type="entry name" value="sfsA"/>
    <property type="match status" value="1"/>
</dbReference>
<dbReference type="InterPro" id="IPR005224">
    <property type="entry name" value="SfsA"/>
</dbReference>
<name>A0A371R3U5_9CREN</name>
<dbReference type="InterPro" id="IPR041465">
    <property type="entry name" value="SfsA_N"/>
</dbReference>
<dbReference type="OrthoDB" id="34139at2157"/>
<comment type="similarity">
    <text evidence="1">Belongs to the SfsA family.</text>
</comment>
<dbReference type="EMBL" id="NMUE01000016">
    <property type="protein sequence ID" value="RFA96032.1"/>
    <property type="molecule type" value="Genomic_DNA"/>
</dbReference>
<accession>A0A371R3U5</accession>
<protein>
    <recommendedName>
        <fullName evidence="1">Sugar fermentation stimulation protein homolog</fullName>
    </recommendedName>
</protein>
<evidence type="ECO:0000256" key="1">
    <source>
        <dbReference type="HAMAP-Rule" id="MF_00095"/>
    </source>
</evidence>
<evidence type="ECO:0000313" key="7">
    <source>
        <dbReference type="Proteomes" id="UP000257123"/>
    </source>
</evidence>